<keyword evidence="9" id="KW-0226">DNA condensation</keyword>
<keyword evidence="7" id="KW-0067">ATP-binding</keyword>
<feature type="region of interest" description="Disordered" evidence="13">
    <location>
        <begin position="627"/>
        <end position="650"/>
    </location>
</feature>
<feature type="region of interest" description="Disordered" evidence="13">
    <location>
        <begin position="1"/>
        <end position="287"/>
    </location>
</feature>
<sequence>MPPRRSSRTRASVEPVVKTEPAPLKRKRPTEVNNVDTEEKENQSSRSRRSTSARPSTKSRTSVRSKSSLQDVPETDDERNESDSPPVKKARPSLEHSSGEESEEEQPKRKGRTGAGLAKKSDNARMEVDGQAQPTRRTARGSGAKPPSRAPTRVSRSRASESAAAHSEEEDVKPILKSAAKSTKPAARRSRRATHGDHDDERAMDSPIEDAPGGRSRKSVGDLPSSRRSSKPIVEDIAEEEEEEEVVKAARVRSPTPPQQPDVEEDMSENPSSSRAPNLRAGATTAEAEGSLLDQISRAPPASHAPATQLEEPQGPQKRLVIHKMALVNFKSYAGRQEIGPFHKSFSSIVGPNGSGKSNTIDALLFVFGYRATKMRQGKLSELIHNSDRYPDLDECSVEVHFRDILDLPGPDDYEVIPDSDLIVSRQAFKSNNSVYRINGRTSNFKEVQSLLKGRGIDLDHNRFLILQGEVESIAQMKPKGTEHEEGLLEYLEDIIGTSKYKEGIDEALQKVDELQEKRSDKMNRLRIVEKEKNSLDEKRKEAIAWKKLVNEHIRAQSRLWQWYLAQAFGKEGALRAEMDKCDAAVLAETERNANDRKHLEQLQTHYNEREAAYAEVQKAAAAANKDLQEHEKREIGLKERRKHASTKLKKVTKTITEESAAKTSASRAIEESSQKMKKEKSNVEKYEASLLEEEKVLESITEGLKDKTQVFHDQIEAKQKELQPWTTKLNAKQAEIDVATSERDALVQKAERIKDLSKDAEDSLADLRKDQNAKVQEQGQLRQRKAQAQNELRAAEKRYQDAQANIQSCRAKATSTRQKVDEAKSSQAESRTQNRVLECLTRFSEQGRVQGFHGRLGNLGKIADDKYDVAVTTACGNLNFMVVDKVEQGQACIEHLRSQNAGRTSILVLEKLGKPDMSKKPTPENVPRLFDLITPKDPKFAPAFYKGVGETLVAKDMEQANRIAFGSRRYRVVTLSGQLIDMSGAMGGGGQPARGGMSSKFAAEAVRPEVLKNYERESEEARKQLELATQESREAETDRDRLLKVGPEIDLAFEKLGMDIENGKKRIADAEKRVRELKAQSKPDDGDMTRIAKLEKDIATYTADLKKLQERSSTIEAAIKDLEKKILEIGGAKLLAQRSKVDGIKLHLGLANDEITKAEVAKKRAQNDVARLTASLDTNIVSQQEVEEELEKLDGELKEVREYVANLSANVAKAKEAEETMAEDLQKLKEELDETLELVQGFIQREAELKHKAQVAKEAFQENEGVIIHWQEKHDELQLEEIDDYDDDDDDDDDDENEEGDSKADESREGSRQPTSNRRSRGHSIKPDPEGGDDGDEDPRTQLHIYSNEELVQFRKRDMVADIQLLEEKLSKPQPNLGVLDEYKEKEEEFFSRASDVELVTQERDKQKAEYDRLRKQRLDEFMSGFNLISLKLKEMYQMITLGGNAELELVDSMDPFSEGIIFSVMPPKKSWKNISNLSGGEKTLSSLALVFALHVFKPTPLYFMDEIDAALDFRNVSIVANYIKDRTKNAQFIIISLRNDMFELSQRLIGIYKTNNATQSKCFYVDIPSDLPADLFVHRLQLRPFKQLPNFDFIPIMPSQTFALLGVNSDERSIGLDHWQIIDSLVLLHCARTPSPLSPPPILMTCISEDRLRTFSRDTRIIMGHPSCERLHLDYSEAIDIKTAKPATLAAEALHAIRNLVTTVEEGESLVIILCGHGDTEGNFFAGEDILAKGALEKFVDLCKGKVLVVSTACYSGLWKSDSWELVAAAAADQQSTSVVASASDQFRSSIFASALLAEHYSNSGIAMPGDGKTTVGKDCRLHYASQQCDFCKLNKPAIKVNDQLAAVLVSKMNSYRSSFDCPLYDASFCHHGDGKYVFPFDTPTSLSVLPFTKIRANSTMPASPSLTSANSIPRFQVIATHTTTSIPTAEPVHDSILEDGSLWTPSEEEEMKVLSLSIKGQGLSTVASNLHAIQYPLWFLAGGKKQDFIRSLPNKEPLVILQKHEALRERARVIAEKMGWKDTIDPLMTGGPVDRKLIEEAHKSGKCDVSIVTPSKDQWLEPAYWLAKLWKAAGGTPVDEKQWSEAVAARAIVSV</sequence>
<organism evidence="15 16">
    <name type="scientific">Armillaria ostoyae</name>
    <name type="common">Armillaria root rot fungus</name>
    <dbReference type="NCBI Taxonomy" id="47428"/>
    <lineage>
        <taxon>Eukaryota</taxon>
        <taxon>Fungi</taxon>
        <taxon>Dikarya</taxon>
        <taxon>Basidiomycota</taxon>
        <taxon>Agaricomycotina</taxon>
        <taxon>Agaricomycetes</taxon>
        <taxon>Agaricomycetidae</taxon>
        <taxon>Agaricales</taxon>
        <taxon>Marasmiineae</taxon>
        <taxon>Physalacriaceae</taxon>
        <taxon>Armillaria</taxon>
    </lineage>
</organism>
<proteinExistence type="inferred from homology"/>
<dbReference type="FunFam" id="3.40.50.300:FF:000585">
    <property type="entry name" value="Structural maintenance of chromosomes 4"/>
    <property type="match status" value="1"/>
</dbReference>
<evidence type="ECO:0000256" key="8">
    <source>
        <dbReference type="ARBA" id="ARBA00023054"/>
    </source>
</evidence>
<dbReference type="SUPFAM" id="SSF75553">
    <property type="entry name" value="Smc hinge domain"/>
    <property type="match status" value="1"/>
</dbReference>
<keyword evidence="4" id="KW-0132">Cell division</keyword>
<feature type="coiled-coil region" evidence="12">
    <location>
        <begin position="730"/>
        <end position="813"/>
    </location>
</feature>
<accession>A0A284RY01</accession>
<dbReference type="Gene3D" id="3.30.70.1620">
    <property type="match status" value="1"/>
</dbReference>
<dbReference type="Gene3D" id="3.40.50.300">
    <property type="entry name" value="P-loop containing nucleotide triphosphate hydrolases"/>
    <property type="match status" value="2"/>
</dbReference>
<dbReference type="GO" id="GO:0005524">
    <property type="term" value="F:ATP binding"/>
    <property type="evidence" value="ECO:0007669"/>
    <property type="project" value="UniProtKB-KW"/>
</dbReference>
<feature type="compositionally biased region" description="Basic residues" evidence="13">
    <location>
        <begin position="640"/>
        <end position="650"/>
    </location>
</feature>
<feature type="coiled-coil region" evidence="12">
    <location>
        <begin position="498"/>
        <end position="532"/>
    </location>
</feature>
<evidence type="ECO:0000256" key="12">
    <source>
        <dbReference type="SAM" id="Coils"/>
    </source>
</evidence>
<dbReference type="GO" id="GO:0051301">
    <property type="term" value="P:cell division"/>
    <property type="evidence" value="ECO:0007669"/>
    <property type="project" value="UniProtKB-KW"/>
</dbReference>
<evidence type="ECO:0000256" key="4">
    <source>
        <dbReference type="ARBA" id="ARBA00022618"/>
    </source>
</evidence>
<dbReference type="InterPro" id="IPR036277">
    <property type="entry name" value="SMC_hinge_sf"/>
</dbReference>
<dbReference type="OMA" id="ASHNEEM"/>
<keyword evidence="16" id="KW-1185">Reference proteome</keyword>
<dbReference type="InterPro" id="IPR027417">
    <property type="entry name" value="P-loop_NTPase"/>
</dbReference>
<dbReference type="Pfam" id="PF02463">
    <property type="entry name" value="SMC_N"/>
    <property type="match status" value="1"/>
</dbReference>
<feature type="coiled-coil region" evidence="12">
    <location>
        <begin position="670"/>
        <end position="697"/>
    </location>
</feature>
<dbReference type="STRING" id="47428.A0A284RY01"/>
<evidence type="ECO:0000256" key="1">
    <source>
        <dbReference type="ARBA" id="ARBA00004123"/>
    </source>
</evidence>
<evidence type="ECO:0000256" key="11">
    <source>
        <dbReference type="ARBA" id="ARBA00023306"/>
    </source>
</evidence>
<feature type="compositionally biased region" description="Acidic residues" evidence="13">
    <location>
        <begin position="236"/>
        <end position="245"/>
    </location>
</feature>
<reference evidence="16" key="1">
    <citation type="journal article" date="2017" name="Nat. Ecol. Evol.">
        <title>Genome expansion and lineage-specific genetic innovations in the forest pathogenic fungi Armillaria.</title>
        <authorList>
            <person name="Sipos G."/>
            <person name="Prasanna A.N."/>
            <person name="Walter M.C."/>
            <person name="O'Connor E."/>
            <person name="Balint B."/>
            <person name="Krizsan K."/>
            <person name="Kiss B."/>
            <person name="Hess J."/>
            <person name="Varga T."/>
            <person name="Slot J."/>
            <person name="Riley R."/>
            <person name="Boka B."/>
            <person name="Rigling D."/>
            <person name="Barry K."/>
            <person name="Lee J."/>
            <person name="Mihaltcheva S."/>
            <person name="LaButti K."/>
            <person name="Lipzen A."/>
            <person name="Waldron R."/>
            <person name="Moloney N.M."/>
            <person name="Sperisen C."/>
            <person name="Kredics L."/>
            <person name="Vagvoelgyi C."/>
            <person name="Patrignani A."/>
            <person name="Fitzpatrick D."/>
            <person name="Nagy I."/>
            <person name="Doyle S."/>
            <person name="Anderson J.B."/>
            <person name="Grigoriev I.V."/>
            <person name="Gueldener U."/>
            <person name="Muensterkoetter M."/>
            <person name="Nagy L.G."/>
        </authorList>
    </citation>
    <scope>NUCLEOTIDE SEQUENCE [LARGE SCALE GENOMIC DNA]</scope>
    <source>
        <strain evidence="16">C18/9</strain>
    </source>
</reference>
<evidence type="ECO:0000256" key="3">
    <source>
        <dbReference type="ARBA" id="ARBA00018693"/>
    </source>
</evidence>
<dbReference type="Pfam" id="PF06470">
    <property type="entry name" value="SMC_hinge"/>
    <property type="match status" value="1"/>
</dbReference>
<feature type="compositionally biased region" description="Low complexity" evidence="13">
    <location>
        <begin position="52"/>
        <end position="68"/>
    </location>
</feature>
<keyword evidence="8 12" id="KW-0175">Coiled coil</keyword>
<feature type="domain" description="SMC hinge" evidence="14">
    <location>
        <begin position="851"/>
        <end position="965"/>
    </location>
</feature>
<feature type="region of interest" description="Disordered" evidence="13">
    <location>
        <begin position="1285"/>
        <end position="1342"/>
    </location>
</feature>
<keyword evidence="11" id="KW-0131">Cell cycle</keyword>
<dbReference type="PANTHER" id="PTHR18937:SF172">
    <property type="entry name" value="STRUCTURAL MAINTENANCE OF CHROMOSOMES PROTEIN"/>
    <property type="match status" value="1"/>
</dbReference>
<dbReference type="PANTHER" id="PTHR18937">
    <property type="entry name" value="STRUCTURAL MAINTENANCE OF CHROMOSOMES SMC FAMILY MEMBER"/>
    <property type="match status" value="1"/>
</dbReference>
<dbReference type="FunFam" id="3.40.50.300:FF:000481">
    <property type="entry name" value="Structural maintenance of chromosomes 4"/>
    <property type="match status" value="1"/>
</dbReference>
<feature type="compositionally biased region" description="Basic and acidic residues" evidence="13">
    <location>
        <begin position="194"/>
        <end position="204"/>
    </location>
</feature>
<dbReference type="GO" id="GO:0005634">
    <property type="term" value="C:nucleus"/>
    <property type="evidence" value="ECO:0007669"/>
    <property type="project" value="UniProtKB-SubCell"/>
</dbReference>
<keyword evidence="5" id="KW-0547">Nucleotide-binding</keyword>
<dbReference type="EMBL" id="FUEG01000020">
    <property type="protein sequence ID" value="SJL13634.1"/>
    <property type="molecule type" value="Genomic_DNA"/>
</dbReference>
<keyword evidence="10" id="KW-0539">Nucleus</keyword>
<feature type="compositionally biased region" description="Acidic residues" evidence="13">
    <location>
        <begin position="1285"/>
        <end position="1300"/>
    </location>
</feature>
<protein>
    <recommendedName>
        <fullName evidence="3">Structural maintenance of chromosomes protein 4</fullName>
    </recommendedName>
</protein>
<evidence type="ECO:0000256" key="7">
    <source>
        <dbReference type="ARBA" id="ARBA00022840"/>
    </source>
</evidence>
<dbReference type="SUPFAM" id="SSF52540">
    <property type="entry name" value="P-loop containing nucleoside triphosphate hydrolases"/>
    <property type="match status" value="1"/>
</dbReference>
<dbReference type="InterPro" id="IPR010935">
    <property type="entry name" value="SMC_hinge"/>
</dbReference>
<feature type="compositionally biased region" description="Basic and acidic residues" evidence="13">
    <location>
        <begin position="1301"/>
        <end position="1312"/>
    </location>
</feature>
<gene>
    <name evidence="15" type="ORF">ARMOST_17080</name>
</gene>
<evidence type="ECO:0000256" key="6">
    <source>
        <dbReference type="ARBA" id="ARBA00022776"/>
    </source>
</evidence>
<dbReference type="Proteomes" id="UP000219338">
    <property type="component" value="Unassembled WGS sequence"/>
</dbReference>
<evidence type="ECO:0000256" key="9">
    <source>
        <dbReference type="ARBA" id="ARBA00023067"/>
    </source>
</evidence>
<evidence type="ECO:0000256" key="10">
    <source>
        <dbReference type="ARBA" id="ARBA00023242"/>
    </source>
</evidence>
<dbReference type="GO" id="GO:0000796">
    <property type="term" value="C:condensin complex"/>
    <property type="evidence" value="ECO:0007669"/>
    <property type="project" value="TreeGrafter"/>
</dbReference>
<evidence type="ECO:0000313" key="16">
    <source>
        <dbReference type="Proteomes" id="UP000219338"/>
    </source>
</evidence>
<evidence type="ECO:0000313" key="15">
    <source>
        <dbReference type="EMBL" id="SJL13634.1"/>
    </source>
</evidence>
<dbReference type="InterPro" id="IPR003395">
    <property type="entry name" value="RecF/RecN/SMC_N"/>
</dbReference>
<name>A0A284RY01_ARMOS</name>
<feature type="compositionally biased region" description="Basic and acidic residues" evidence="13">
    <location>
        <begin position="119"/>
        <end position="128"/>
    </location>
</feature>
<dbReference type="Gene3D" id="1.20.1060.20">
    <property type="match status" value="1"/>
</dbReference>
<comment type="similarity">
    <text evidence="2">Belongs to the SMC family. SMC4 subfamily.</text>
</comment>
<comment type="subcellular location">
    <subcellularLocation>
        <location evidence="1">Nucleus</location>
    </subcellularLocation>
</comment>
<dbReference type="GO" id="GO:0007076">
    <property type="term" value="P:mitotic chromosome condensation"/>
    <property type="evidence" value="ECO:0007669"/>
    <property type="project" value="TreeGrafter"/>
</dbReference>
<dbReference type="SMART" id="SM00968">
    <property type="entry name" value="SMC_hinge"/>
    <property type="match status" value="1"/>
</dbReference>
<feature type="coiled-coil region" evidence="12">
    <location>
        <begin position="1012"/>
        <end position="1246"/>
    </location>
</feature>
<dbReference type="OrthoDB" id="5575062at2759"/>
<evidence type="ECO:0000256" key="13">
    <source>
        <dbReference type="SAM" id="MobiDB-lite"/>
    </source>
</evidence>
<evidence type="ECO:0000256" key="5">
    <source>
        <dbReference type="ARBA" id="ARBA00022741"/>
    </source>
</evidence>
<evidence type="ECO:0000259" key="14">
    <source>
        <dbReference type="SMART" id="SM00968"/>
    </source>
</evidence>
<evidence type="ECO:0000256" key="2">
    <source>
        <dbReference type="ARBA" id="ARBA00006005"/>
    </source>
</evidence>
<feature type="compositionally biased region" description="Basic and acidic residues" evidence="13">
    <location>
        <begin position="627"/>
        <end position="639"/>
    </location>
</feature>
<keyword evidence="6" id="KW-0498">Mitosis</keyword>